<dbReference type="EMBL" id="JAOPGA020000651">
    <property type="protein sequence ID" value="KAL0480323.1"/>
    <property type="molecule type" value="Genomic_DNA"/>
</dbReference>
<comment type="caution">
    <text evidence="1">The sequence shown here is derived from an EMBL/GenBank/DDBJ whole genome shotgun (WGS) entry which is preliminary data.</text>
</comment>
<gene>
    <name evidence="1" type="ORF">AKO1_007080</name>
</gene>
<name>A0AAW2YTZ2_9EUKA</name>
<sequence>MSERKGMFSAEIPNHEENKRYIMRITKEHNVFDDPQDYEEDGTPKYIRPGRQKKANIGVHPHRCDIRLEEFLWSVRRGGSVWDSAKKFAKCMASAPGEEPKDSLEYMDYFSYEYYMEMYDKGRIRDQFFKAGDFDNPNERYETKTKLLDHTSKTFWLEKKKLLIEKQKQKFYEEQQKGDNLANQPTEQSML</sequence>
<proteinExistence type="predicted"/>
<evidence type="ECO:0000313" key="2">
    <source>
        <dbReference type="Proteomes" id="UP001431209"/>
    </source>
</evidence>
<reference evidence="1 2" key="1">
    <citation type="submission" date="2024-03" db="EMBL/GenBank/DDBJ databases">
        <title>The Acrasis kona genome and developmental transcriptomes reveal deep origins of eukaryotic multicellular pathways.</title>
        <authorList>
            <person name="Sheikh S."/>
            <person name="Fu C.-J."/>
            <person name="Brown M.W."/>
            <person name="Baldauf S.L."/>
        </authorList>
    </citation>
    <scope>NUCLEOTIDE SEQUENCE [LARGE SCALE GENOMIC DNA]</scope>
    <source>
        <strain evidence="1 2">ATCC MYA-3509</strain>
    </source>
</reference>
<dbReference type="Proteomes" id="UP001431209">
    <property type="component" value="Unassembled WGS sequence"/>
</dbReference>
<keyword evidence="2" id="KW-1185">Reference proteome</keyword>
<dbReference type="AlphaFoldDB" id="A0AAW2YTZ2"/>
<protein>
    <submittedName>
        <fullName evidence="1">Uncharacterized protein</fullName>
    </submittedName>
</protein>
<organism evidence="1 2">
    <name type="scientific">Acrasis kona</name>
    <dbReference type="NCBI Taxonomy" id="1008807"/>
    <lineage>
        <taxon>Eukaryota</taxon>
        <taxon>Discoba</taxon>
        <taxon>Heterolobosea</taxon>
        <taxon>Tetramitia</taxon>
        <taxon>Eutetramitia</taxon>
        <taxon>Acrasidae</taxon>
        <taxon>Acrasis</taxon>
    </lineage>
</organism>
<evidence type="ECO:0000313" key="1">
    <source>
        <dbReference type="EMBL" id="KAL0480323.1"/>
    </source>
</evidence>
<accession>A0AAW2YTZ2</accession>